<accession>A0A4Z2GNC2</accession>
<proteinExistence type="predicted"/>
<dbReference type="AlphaFoldDB" id="A0A4Z2GNC2"/>
<evidence type="ECO:0000313" key="2">
    <source>
        <dbReference type="EMBL" id="TNN54162.1"/>
    </source>
</evidence>
<feature type="region of interest" description="Disordered" evidence="1">
    <location>
        <begin position="1"/>
        <end position="48"/>
    </location>
</feature>
<sequence>MQEENGYNNGCWMSNAGERKRKRGNKMVKRRKPTTGNVKKREVERGGERWREAHLCKATRMNDMHNLLREVGSARMIIFQVPHPLPF</sequence>
<protein>
    <submittedName>
        <fullName evidence="2">Uncharacterized protein</fullName>
    </submittedName>
</protein>
<name>A0A4Z2GNC2_9TELE</name>
<dbReference type="EMBL" id="SRLO01000493">
    <property type="protein sequence ID" value="TNN54162.1"/>
    <property type="molecule type" value="Genomic_DNA"/>
</dbReference>
<evidence type="ECO:0000313" key="3">
    <source>
        <dbReference type="Proteomes" id="UP000314294"/>
    </source>
</evidence>
<dbReference type="Proteomes" id="UP000314294">
    <property type="component" value="Unassembled WGS sequence"/>
</dbReference>
<reference evidence="2 3" key="1">
    <citation type="submission" date="2019-03" db="EMBL/GenBank/DDBJ databases">
        <title>First draft genome of Liparis tanakae, snailfish: a comprehensive survey of snailfish specific genes.</title>
        <authorList>
            <person name="Kim W."/>
            <person name="Song I."/>
            <person name="Jeong J.-H."/>
            <person name="Kim D."/>
            <person name="Kim S."/>
            <person name="Ryu S."/>
            <person name="Song J.Y."/>
            <person name="Lee S.K."/>
        </authorList>
    </citation>
    <scope>NUCLEOTIDE SEQUENCE [LARGE SCALE GENOMIC DNA]</scope>
    <source>
        <tissue evidence="2">Muscle</tissue>
    </source>
</reference>
<keyword evidence="3" id="KW-1185">Reference proteome</keyword>
<gene>
    <name evidence="2" type="ORF">EYF80_035634</name>
</gene>
<feature type="compositionally biased region" description="Basic and acidic residues" evidence="1">
    <location>
        <begin position="39"/>
        <end position="48"/>
    </location>
</feature>
<evidence type="ECO:0000256" key="1">
    <source>
        <dbReference type="SAM" id="MobiDB-lite"/>
    </source>
</evidence>
<feature type="compositionally biased region" description="Polar residues" evidence="1">
    <location>
        <begin position="1"/>
        <end position="12"/>
    </location>
</feature>
<comment type="caution">
    <text evidence="2">The sequence shown here is derived from an EMBL/GenBank/DDBJ whole genome shotgun (WGS) entry which is preliminary data.</text>
</comment>
<organism evidence="2 3">
    <name type="scientific">Liparis tanakae</name>
    <name type="common">Tanaka's snailfish</name>
    <dbReference type="NCBI Taxonomy" id="230148"/>
    <lineage>
        <taxon>Eukaryota</taxon>
        <taxon>Metazoa</taxon>
        <taxon>Chordata</taxon>
        <taxon>Craniata</taxon>
        <taxon>Vertebrata</taxon>
        <taxon>Euteleostomi</taxon>
        <taxon>Actinopterygii</taxon>
        <taxon>Neopterygii</taxon>
        <taxon>Teleostei</taxon>
        <taxon>Neoteleostei</taxon>
        <taxon>Acanthomorphata</taxon>
        <taxon>Eupercaria</taxon>
        <taxon>Perciformes</taxon>
        <taxon>Cottioidei</taxon>
        <taxon>Cottales</taxon>
        <taxon>Liparidae</taxon>
        <taxon>Liparis</taxon>
    </lineage>
</organism>
<feature type="compositionally biased region" description="Basic residues" evidence="1">
    <location>
        <begin position="19"/>
        <end position="33"/>
    </location>
</feature>